<dbReference type="InterPro" id="IPR016024">
    <property type="entry name" value="ARM-type_fold"/>
</dbReference>
<reference evidence="1 2" key="1">
    <citation type="submission" date="2024-06" db="EMBL/GenBank/DDBJ databases">
        <title>Genomic Encyclopedia of Type Strains, Phase IV (KMG-IV): sequencing the most valuable type-strain genomes for metagenomic binning, comparative biology and taxonomic classification.</title>
        <authorList>
            <person name="Goeker M."/>
        </authorList>
    </citation>
    <scope>NUCLEOTIDE SEQUENCE [LARGE SCALE GENOMIC DNA]</scope>
    <source>
        <strain evidence="1 2">DSM 29846</strain>
    </source>
</reference>
<comment type="caution">
    <text evidence="1">The sequence shown here is derived from an EMBL/GenBank/DDBJ whole genome shotgun (WGS) entry which is preliminary data.</text>
</comment>
<dbReference type="InterPro" id="IPR014825">
    <property type="entry name" value="DNA_alkylation"/>
</dbReference>
<sequence length="377" mass="42004">MEPFKNVFSPDLVRCLAAHLKRCMRGFDAAAFAAAIEPRLAGLELKARAQLIADQLHDALPADPARRAEILLAMLHPDRLDHADQPSDEDGICGWAIMPLTMLVGHHGIDDFDRSMSLMRELTTRFSAEFGIRYLLLADQPRALAIMAGWIGDPNRHVRRLVSEGTRPRLPWAMQLPALITDPGPVIPLLERLRDDPEPYVRRSVANHLNDISKDHPAIVVELAARWMIGAEGERKALLRHACRTLIKQGQADALAIFGSRRPEIEMEPPRLSAREVRMGETIDLSITLRSLSTQSQRLTIDYVLHLLKAGGSRRPKVFKGGNIVLAPGEATTFSRRHAFKEVTTRRHYPGAHGVSFRINGQDTAQADFSLLLDGHS</sequence>
<protein>
    <submittedName>
        <fullName evidence="1">3-methyladenine DNA glycosylase AlkC</fullName>
    </submittedName>
</protein>
<proteinExistence type="predicted"/>
<dbReference type="InterPro" id="IPR021133">
    <property type="entry name" value="HEAT_type_2"/>
</dbReference>
<organism evidence="1 2">
    <name type="scientific">Mesorhizobium shonense</name>
    <dbReference type="NCBI Taxonomy" id="1209948"/>
    <lineage>
        <taxon>Bacteria</taxon>
        <taxon>Pseudomonadati</taxon>
        <taxon>Pseudomonadota</taxon>
        <taxon>Alphaproteobacteria</taxon>
        <taxon>Hyphomicrobiales</taxon>
        <taxon>Phyllobacteriaceae</taxon>
        <taxon>Mesorhizobium</taxon>
    </lineage>
</organism>
<accession>A0ABV2HZ51</accession>
<dbReference type="SUPFAM" id="SSF48371">
    <property type="entry name" value="ARM repeat"/>
    <property type="match status" value="1"/>
</dbReference>
<dbReference type="Gene3D" id="1.25.40.290">
    <property type="entry name" value="ARM repeat domains"/>
    <property type="match status" value="1"/>
</dbReference>
<dbReference type="Proteomes" id="UP001549036">
    <property type="component" value="Unassembled WGS sequence"/>
</dbReference>
<gene>
    <name evidence="1" type="ORF">ABID26_005339</name>
</gene>
<keyword evidence="2" id="KW-1185">Reference proteome</keyword>
<dbReference type="PROSITE" id="PS50077">
    <property type="entry name" value="HEAT_REPEAT"/>
    <property type="match status" value="1"/>
</dbReference>
<name>A0ABV2HZ51_9HYPH</name>
<dbReference type="EMBL" id="JBEPLM010000012">
    <property type="protein sequence ID" value="MET3595924.1"/>
    <property type="molecule type" value="Genomic_DNA"/>
</dbReference>
<dbReference type="Pfam" id="PF08713">
    <property type="entry name" value="DNA_alkylation"/>
    <property type="match status" value="1"/>
</dbReference>
<dbReference type="RefSeq" id="WP_292300932.1">
    <property type="nucleotide sequence ID" value="NZ_JBEPLM010000012.1"/>
</dbReference>
<evidence type="ECO:0000313" key="2">
    <source>
        <dbReference type="Proteomes" id="UP001549036"/>
    </source>
</evidence>
<evidence type="ECO:0000313" key="1">
    <source>
        <dbReference type="EMBL" id="MET3595924.1"/>
    </source>
</evidence>